<dbReference type="PANTHER" id="PTHR42748">
    <property type="entry name" value="NITROGEN METABOLITE REPRESSION PROTEIN NMRA FAMILY MEMBER"/>
    <property type="match status" value="1"/>
</dbReference>
<evidence type="ECO:0000256" key="2">
    <source>
        <dbReference type="ARBA" id="ARBA00022857"/>
    </source>
</evidence>
<evidence type="ECO:0000256" key="1">
    <source>
        <dbReference type="ARBA" id="ARBA00006328"/>
    </source>
</evidence>
<feature type="domain" description="NmrA-like" evidence="4">
    <location>
        <begin position="270"/>
        <end position="360"/>
    </location>
</feature>
<dbReference type="Gene3D" id="3.40.50.720">
    <property type="entry name" value="NAD(P)-binding Rossmann-like Domain"/>
    <property type="match status" value="1"/>
</dbReference>
<dbReference type="EMBL" id="LN891061">
    <property type="protein sequence ID" value="CUS09958.1"/>
    <property type="molecule type" value="Genomic_DNA"/>
</dbReference>
<dbReference type="InterPro" id="IPR051164">
    <property type="entry name" value="NmrA-like_oxidored"/>
</dbReference>
<dbReference type="InterPro" id="IPR008030">
    <property type="entry name" value="NmrA-like"/>
</dbReference>
<dbReference type="Proteomes" id="UP001412239">
    <property type="component" value="Unassembled WGS sequence"/>
</dbReference>
<proteinExistence type="inferred from homology"/>
<organism evidence="5 6">
    <name type="scientific">Tuber aestivum</name>
    <name type="common">summer truffle</name>
    <dbReference type="NCBI Taxonomy" id="59557"/>
    <lineage>
        <taxon>Eukaryota</taxon>
        <taxon>Fungi</taxon>
        <taxon>Dikarya</taxon>
        <taxon>Ascomycota</taxon>
        <taxon>Pezizomycotina</taxon>
        <taxon>Pezizomycetes</taxon>
        <taxon>Pezizales</taxon>
        <taxon>Tuberaceae</taxon>
        <taxon>Tuber</taxon>
    </lineage>
</organism>
<reference evidence="5" key="1">
    <citation type="submission" date="2015-10" db="EMBL/GenBank/DDBJ databases">
        <authorList>
            <person name="Regsiter A."/>
            <person name="william w."/>
        </authorList>
    </citation>
    <scope>NUCLEOTIDE SEQUENCE</scope>
    <source>
        <strain evidence="5">Montdore</strain>
    </source>
</reference>
<dbReference type="GO" id="GO:0005634">
    <property type="term" value="C:nucleus"/>
    <property type="evidence" value="ECO:0007669"/>
    <property type="project" value="TreeGrafter"/>
</dbReference>
<dbReference type="AlphaFoldDB" id="A0A292PTI5"/>
<feature type="domain" description="NmrA-like" evidence="4">
    <location>
        <begin position="32"/>
        <end position="249"/>
    </location>
</feature>
<dbReference type="PANTHER" id="PTHR42748:SF5">
    <property type="entry name" value="NITROGEN METABOLITE REPRESSION PROTEIN NMRA"/>
    <property type="match status" value="1"/>
</dbReference>
<sequence length="391" mass="43365">MSRAVNPGPRNVIDSAMTDPSQEPAPNTTPVKELVVVNATGRQASSVVRVASAVGYKVRAQLRSLKKDLQLSAELRLLPNVTLVEGSLDDQTFVDRLFVGAQYAFVNTTPYAWTDEIATGKSLALAALKAGIRHYVFSSLTDHSTHDPPQESLPLWATKFTVEQYIRQLGLPSTFVYVGSYHNNFSSRPYPLWQLTPRADGGFVWKAPFPPDYPIPFIDTEHDLGAAVIQIFKDGVKRWGGQRYAFSFSLSSPRVSALRHISVATNQSRPGFRIPLAFEVLTPLQVCSAFSRALGRPVNYQPHPLEIRTPIPSGYRDQLEGIVRVLCEQRASYFRPEMEGSATEISRALWPGWRGMEEYAREVWPIEEKANGASWIASGVATPASEMEGDN</sequence>
<dbReference type="InterPro" id="IPR036291">
    <property type="entry name" value="NAD(P)-bd_dom_sf"/>
</dbReference>
<evidence type="ECO:0000259" key="4">
    <source>
        <dbReference type="Pfam" id="PF05368"/>
    </source>
</evidence>
<feature type="compositionally biased region" description="Polar residues" evidence="3">
    <location>
        <begin position="18"/>
        <end position="30"/>
    </location>
</feature>
<dbReference type="Gene3D" id="3.90.25.10">
    <property type="entry name" value="UDP-galactose 4-epimerase, domain 1"/>
    <property type="match status" value="1"/>
</dbReference>
<comment type="similarity">
    <text evidence="1">Belongs to the NmrA-type oxidoreductase family.</text>
</comment>
<protein>
    <recommendedName>
        <fullName evidence="4">NmrA-like domain-containing protein</fullName>
    </recommendedName>
</protein>
<keyword evidence="2" id="KW-0521">NADP</keyword>
<gene>
    <name evidence="5" type="ORF">GSTUAT00005888001</name>
</gene>
<feature type="region of interest" description="Disordered" evidence="3">
    <location>
        <begin position="1"/>
        <end position="30"/>
    </location>
</feature>
<evidence type="ECO:0000313" key="5">
    <source>
        <dbReference type="EMBL" id="CUS09958.1"/>
    </source>
</evidence>
<evidence type="ECO:0000313" key="6">
    <source>
        <dbReference type="Proteomes" id="UP001412239"/>
    </source>
</evidence>
<name>A0A292PTI5_9PEZI</name>
<dbReference type="Pfam" id="PF05368">
    <property type="entry name" value="NmrA"/>
    <property type="match status" value="2"/>
</dbReference>
<evidence type="ECO:0000256" key="3">
    <source>
        <dbReference type="SAM" id="MobiDB-lite"/>
    </source>
</evidence>
<keyword evidence="6" id="KW-1185">Reference proteome</keyword>
<accession>A0A292PTI5</accession>
<dbReference type="SUPFAM" id="SSF51735">
    <property type="entry name" value="NAD(P)-binding Rossmann-fold domains"/>
    <property type="match status" value="1"/>
</dbReference>